<feature type="domain" description="Nucleolar protein 11 C-terminal" evidence="8">
    <location>
        <begin position="409"/>
        <end position="722"/>
    </location>
</feature>
<keyword evidence="6" id="KW-0539">Nucleus</keyword>
<comment type="subcellular location">
    <subcellularLocation>
        <location evidence="1">Nucleus</location>
        <location evidence="1">Nucleolus</location>
    </subcellularLocation>
</comment>
<dbReference type="RefSeq" id="XP_067164376.1">
    <property type="nucleotide sequence ID" value="XM_067308275.1"/>
</dbReference>
<dbReference type="InterPro" id="IPR036322">
    <property type="entry name" value="WD40_repeat_dom_sf"/>
</dbReference>
<feature type="domain" description="Nucleolar protein 11 N-terminal" evidence="7">
    <location>
        <begin position="1"/>
        <end position="335"/>
    </location>
</feature>
<dbReference type="Pfam" id="PF08168">
    <property type="entry name" value="NOL11_N"/>
    <property type="match status" value="1"/>
</dbReference>
<evidence type="ECO:0000313" key="10">
    <source>
        <dbReference type="RefSeq" id="XP_067164376.1"/>
    </source>
</evidence>
<evidence type="ECO:0000256" key="5">
    <source>
        <dbReference type="ARBA" id="ARBA00023163"/>
    </source>
</evidence>
<proteinExistence type="predicted"/>
<accession>A0ABM4FHF4</accession>
<dbReference type="Proteomes" id="UP001652627">
    <property type="component" value="Chromosome 19"/>
</dbReference>
<dbReference type="InterPro" id="IPR012584">
    <property type="entry name" value="NOL11_N"/>
</dbReference>
<keyword evidence="3" id="KW-0805">Transcription regulation</keyword>
<protein>
    <submittedName>
        <fullName evidence="10">Nucleolar protein 11</fullName>
    </submittedName>
</protein>
<dbReference type="GeneID" id="106493093"/>
<evidence type="ECO:0000256" key="3">
    <source>
        <dbReference type="ARBA" id="ARBA00023015"/>
    </source>
</evidence>
<dbReference type="InterPro" id="IPR042859">
    <property type="entry name" value="NOL11"/>
</dbReference>
<keyword evidence="4" id="KW-0010">Activator</keyword>
<evidence type="ECO:0000313" key="9">
    <source>
        <dbReference type="Proteomes" id="UP001652627"/>
    </source>
</evidence>
<dbReference type="SUPFAM" id="SSF50978">
    <property type="entry name" value="WD40 repeat-like"/>
    <property type="match status" value="1"/>
</dbReference>
<dbReference type="InterPro" id="IPR048897">
    <property type="entry name" value="Nol11_C"/>
</dbReference>
<evidence type="ECO:0000259" key="8">
    <source>
        <dbReference type="Pfam" id="PF20998"/>
    </source>
</evidence>
<evidence type="ECO:0000259" key="7">
    <source>
        <dbReference type="Pfam" id="PF08168"/>
    </source>
</evidence>
<dbReference type="Pfam" id="PF20998">
    <property type="entry name" value="Nol11_C"/>
    <property type="match status" value="1"/>
</dbReference>
<evidence type="ECO:0000256" key="6">
    <source>
        <dbReference type="ARBA" id="ARBA00023242"/>
    </source>
</evidence>
<sequence>MAALCEGFTLCGLGPSGGVGLGAGVLALEPGPDSDHVLLTDRGRTATLFKVSDQKPLGCWSVKHGQIITCPVVCNFETHEYIAVHDDKVLRIWKDEDVNLDKVFKATLSADVYRIHSLPHGEPLVLFKGGGVRTLDVLLEAPQQEIENFISDEVIKWSEAFLEGQEPILIFATEKDGDYFIYVQKFKLNILHKYKLEQQELSNPLSFTAYIKNQIITLLCLYSNGSVYKVLIPLQRHSEEEEQILSKSLLLKLLVSGSVLKGTSFAILDKDHVAVLGSLTAFGEESKECLTIWNTKFQTLQTSKELPLGTSGQLWCYGEKFFFTHGKVLTVIIYKCETSSLAAAVGKLKDSQTSDVSSFINWNALSDEELVDSLQSQQSVALKSESKMTLRSRRNSVAKVQPDTLTVGQLLLDIKDSSSAAIEDELKQLLSKPQMPDFQATIGCVITALINRCKTDPVFYPRNFLVQLIQKRGLSYSLCPDLMAVALEKKDVHLLQICLQRFPDIPEEITYACLKVFLSISDDYLERTDVNLESVICYIDIESNNKEVKTEIVENGFNAELEEDSCDIIFTKETHVKNDGEFCPVGPQKAALLNAVLHSAYSETFLLPHLKDLPAQQAVLFLRYLHYLYVKSSEKITTTLPGVLSPTINQIMDWMCLLLDAHFTVMVMLPEAKGLLSSLHKFVRAQVRFYSELNKIEGSLQELQRLKRQKDSQTYSIEVLELI</sequence>
<gene>
    <name evidence="10" type="primary">NOL11</name>
</gene>
<organism evidence="9 10">
    <name type="scientific">Apteryx mantelli</name>
    <name type="common">North Island brown kiwi</name>
    <dbReference type="NCBI Taxonomy" id="2696672"/>
    <lineage>
        <taxon>Eukaryota</taxon>
        <taxon>Metazoa</taxon>
        <taxon>Chordata</taxon>
        <taxon>Craniata</taxon>
        <taxon>Vertebrata</taxon>
        <taxon>Euteleostomi</taxon>
        <taxon>Archelosauria</taxon>
        <taxon>Archosauria</taxon>
        <taxon>Dinosauria</taxon>
        <taxon>Saurischia</taxon>
        <taxon>Theropoda</taxon>
        <taxon>Coelurosauria</taxon>
        <taxon>Aves</taxon>
        <taxon>Palaeognathae</taxon>
        <taxon>Apterygiformes</taxon>
        <taxon>Apterygidae</taxon>
        <taxon>Apteryx</taxon>
    </lineage>
</organism>
<name>A0ABM4FHF4_9AVES</name>
<dbReference type="PANTHER" id="PTHR15633">
    <property type="entry name" value="NUCLEOLAR PROTEIN 11"/>
    <property type="match status" value="1"/>
</dbReference>
<keyword evidence="5" id="KW-0804">Transcription</keyword>
<reference evidence="10" key="1">
    <citation type="submission" date="2025-08" db="UniProtKB">
        <authorList>
            <consortium name="RefSeq"/>
        </authorList>
    </citation>
    <scope>IDENTIFICATION</scope>
    <source>
        <tissue evidence="10">Blood</tissue>
    </source>
</reference>
<evidence type="ECO:0000256" key="1">
    <source>
        <dbReference type="ARBA" id="ARBA00004604"/>
    </source>
</evidence>
<dbReference type="PANTHER" id="PTHR15633:SF2">
    <property type="entry name" value="NUCLEOLAR PROTEIN 11"/>
    <property type="match status" value="1"/>
</dbReference>
<evidence type="ECO:0000256" key="2">
    <source>
        <dbReference type="ARBA" id="ARBA00022552"/>
    </source>
</evidence>
<evidence type="ECO:0000256" key="4">
    <source>
        <dbReference type="ARBA" id="ARBA00023159"/>
    </source>
</evidence>
<keyword evidence="9" id="KW-1185">Reference proteome</keyword>
<keyword evidence="2" id="KW-0698">rRNA processing</keyword>